<organism evidence="3 4">
    <name type="scientific">Streptomyces acidiscabies</name>
    <dbReference type="NCBI Taxonomy" id="42234"/>
    <lineage>
        <taxon>Bacteria</taxon>
        <taxon>Bacillati</taxon>
        <taxon>Actinomycetota</taxon>
        <taxon>Actinomycetes</taxon>
        <taxon>Kitasatosporales</taxon>
        <taxon>Streptomycetaceae</taxon>
        <taxon>Streptomyces</taxon>
    </lineage>
</organism>
<dbReference type="SUPFAM" id="SSF53474">
    <property type="entry name" value="alpha/beta-Hydrolases"/>
    <property type="match status" value="1"/>
</dbReference>
<dbReference type="AlphaFoldDB" id="A0A0L0JK74"/>
<dbReference type="PANTHER" id="PTHR43798">
    <property type="entry name" value="MONOACYLGLYCEROL LIPASE"/>
    <property type="match status" value="1"/>
</dbReference>
<evidence type="ECO:0000313" key="4">
    <source>
        <dbReference type="Proteomes" id="UP000037151"/>
    </source>
</evidence>
<dbReference type="OrthoDB" id="3210844at2"/>
<dbReference type="PATRIC" id="fig|42234.21.peg.8199"/>
<gene>
    <name evidence="3" type="ORF">IQ63_39850</name>
</gene>
<dbReference type="GO" id="GO:0016787">
    <property type="term" value="F:hydrolase activity"/>
    <property type="evidence" value="ECO:0007669"/>
    <property type="project" value="UniProtKB-KW"/>
</dbReference>
<reference evidence="4" key="1">
    <citation type="submission" date="2014-07" db="EMBL/GenBank/DDBJ databases">
        <title>Genome sequencing of plant-pathogenic Streptomyces species.</title>
        <authorList>
            <person name="Harrison J."/>
            <person name="Sapp M."/>
            <person name="Thwaites R."/>
            <person name="Studholme D.J."/>
        </authorList>
    </citation>
    <scope>NUCLEOTIDE SEQUENCE [LARGE SCALE GENOMIC DNA]</scope>
    <source>
        <strain evidence="4">NCPPB 4445</strain>
    </source>
</reference>
<evidence type="ECO:0000259" key="2">
    <source>
        <dbReference type="Pfam" id="PF12697"/>
    </source>
</evidence>
<dbReference type="InterPro" id="IPR029058">
    <property type="entry name" value="AB_hydrolase_fold"/>
</dbReference>
<dbReference type="InterPro" id="IPR050266">
    <property type="entry name" value="AB_hydrolase_sf"/>
</dbReference>
<dbReference type="Gene3D" id="3.40.50.1820">
    <property type="entry name" value="alpha/beta hydrolase"/>
    <property type="match status" value="1"/>
</dbReference>
<sequence length="270" mass="29358">MPDLRIGGIRLQYDDEGTGDPVVLVMGRGAGGRVWHLHQVPALKAAGHRVVTFTNRGIPPSDPSPQGFTIDDMVADTAGLIEHLGLGPCRVVGTSLGAYVVQELMLARPELVSQGVLMATHGRTDAYRRAAIAAERALYAEGLTLPAAYTAWNRALRNLSPATLDDEQSLQDWLDLFEFAREDTGPGSRVQLELNAPEGRLAAYRQIRTPTLVIGFADDAALPARLSREVADAIPGAVYREVKDCGHYGYLERPDAVNRLMLDFFRGASR</sequence>
<accession>A0A0L0JK74</accession>
<dbReference type="RefSeq" id="WP_050374967.1">
    <property type="nucleotide sequence ID" value="NZ_KQ257834.1"/>
</dbReference>
<dbReference type="PANTHER" id="PTHR43798:SF31">
    <property type="entry name" value="AB HYDROLASE SUPERFAMILY PROTEIN YCLE"/>
    <property type="match status" value="1"/>
</dbReference>
<dbReference type="Pfam" id="PF12697">
    <property type="entry name" value="Abhydrolase_6"/>
    <property type="match status" value="1"/>
</dbReference>
<dbReference type="Proteomes" id="UP000037151">
    <property type="component" value="Unassembled WGS sequence"/>
</dbReference>
<dbReference type="InterPro" id="IPR000073">
    <property type="entry name" value="AB_hydrolase_1"/>
</dbReference>
<evidence type="ECO:0000256" key="1">
    <source>
        <dbReference type="ARBA" id="ARBA00022801"/>
    </source>
</evidence>
<evidence type="ECO:0000313" key="3">
    <source>
        <dbReference type="EMBL" id="KND25869.1"/>
    </source>
</evidence>
<proteinExistence type="predicted"/>
<protein>
    <submittedName>
        <fullName evidence="3">Alpha/beta hydrolase</fullName>
    </submittedName>
</protein>
<keyword evidence="1 3" id="KW-0378">Hydrolase</keyword>
<dbReference type="GO" id="GO:0016020">
    <property type="term" value="C:membrane"/>
    <property type="evidence" value="ECO:0007669"/>
    <property type="project" value="TreeGrafter"/>
</dbReference>
<comment type="caution">
    <text evidence="3">The sequence shown here is derived from an EMBL/GenBank/DDBJ whole genome shotgun (WGS) entry which is preliminary data.</text>
</comment>
<name>A0A0L0JK74_9ACTN</name>
<feature type="domain" description="AB hydrolase-1" evidence="2">
    <location>
        <begin position="22"/>
        <end position="259"/>
    </location>
</feature>
<dbReference type="EMBL" id="JPPY01000217">
    <property type="protein sequence ID" value="KND25869.1"/>
    <property type="molecule type" value="Genomic_DNA"/>
</dbReference>